<dbReference type="SUPFAM" id="SSF56349">
    <property type="entry name" value="DNA breaking-rejoining enzymes"/>
    <property type="match status" value="1"/>
</dbReference>
<keyword evidence="4" id="KW-0233">DNA recombination</keyword>
<name>A0A1H4EL13_9RHOB</name>
<gene>
    <name evidence="7" type="ORF">SAMN05444370_11464</name>
</gene>
<protein>
    <submittedName>
        <fullName evidence="7">Phage integrase family protein</fullName>
    </submittedName>
</protein>
<dbReference type="OrthoDB" id="7510934at2"/>
<evidence type="ECO:0000256" key="1">
    <source>
        <dbReference type="ARBA" id="ARBA00008857"/>
    </source>
</evidence>
<dbReference type="InterPro" id="IPR011010">
    <property type="entry name" value="DNA_brk_join_enz"/>
</dbReference>
<dbReference type="Gene3D" id="1.10.150.130">
    <property type="match status" value="1"/>
</dbReference>
<dbReference type="PANTHER" id="PTHR30629:SF2">
    <property type="entry name" value="PROPHAGE INTEGRASE INTS-RELATED"/>
    <property type="match status" value="1"/>
</dbReference>
<keyword evidence="8" id="KW-1185">Reference proteome</keyword>
<dbReference type="GO" id="GO:0006310">
    <property type="term" value="P:DNA recombination"/>
    <property type="evidence" value="ECO:0007669"/>
    <property type="project" value="UniProtKB-KW"/>
</dbReference>
<dbReference type="Gene3D" id="1.10.443.10">
    <property type="entry name" value="Intergrase catalytic core"/>
    <property type="match status" value="1"/>
</dbReference>
<dbReference type="GO" id="GO:0003677">
    <property type="term" value="F:DNA binding"/>
    <property type="evidence" value="ECO:0007669"/>
    <property type="project" value="UniProtKB-UniRule"/>
</dbReference>
<dbReference type="PROSITE" id="PS51900">
    <property type="entry name" value="CB"/>
    <property type="match status" value="1"/>
</dbReference>
<proteinExistence type="inferred from homology"/>
<evidence type="ECO:0000256" key="3">
    <source>
        <dbReference type="ARBA" id="ARBA00023125"/>
    </source>
</evidence>
<evidence type="ECO:0000259" key="6">
    <source>
        <dbReference type="PROSITE" id="PS51900"/>
    </source>
</evidence>
<comment type="similarity">
    <text evidence="1">Belongs to the 'phage' integrase family.</text>
</comment>
<dbReference type="RefSeq" id="WP_093255342.1">
    <property type="nucleotide sequence ID" value="NZ_FNQM01000014.1"/>
</dbReference>
<dbReference type="EMBL" id="FNQM01000014">
    <property type="protein sequence ID" value="SEA85348.1"/>
    <property type="molecule type" value="Genomic_DNA"/>
</dbReference>
<evidence type="ECO:0000313" key="7">
    <source>
        <dbReference type="EMBL" id="SEA85348.1"/>
    </source>
</evidence>
<dbReference type="Proteomes" id="UP000198703">
    <property type="component" value="Unassembled WGS sequence"/>
</dbReference>
<evidence type="ECO:0000256" key="2">
    <source>
        <dbReference type="ARBA" id="ARBA00022908"/>
    </source>
</evidence>
<dbReference type="InterPro" id="IPR010998">
    <property type="entry name" value="Integrase_recombinase_N"/>
</dbReference>
<evidence type="ECO:0000256" key="4">
    <source>
        <dbReference type="ARBA" id="ARBA00023172"/>
    </source>
</evidence>
<dbReference type="InterPro" id="IPR044068">
    <property type="entry name" value="CB"/>
</dbReference>
<dbReference type="PANTHER" id="PTHR30629">
    <property type="entry name" value="PROPHAGE INTEGRASE"/>
    <property type="match status" value="1"/>
</dbReference>
<reference evidence="7 8" key="1">
    <citation type="submission" date="2016-10" db="EMBL/GenBank/DDBJ databases">
        <authorList>
            <person name="de Groot N.N."/>
        </authorList>
    </citation>
    <scope>NUCLEOTIDE SEQUENCE [LARGE SCALE GENOMIC DNA]</scope>
    <source>
        <strain evidence="7 8">DSM 15345</strain>
    </source>
</reference>
<organism evidence="7 8">
    <name type="scientific">Rubrimonas cliftonensis</name>
    <dbReference type="NCBI Taxonomy" id="89524"/>
    <lineage>
        <taxon>Bacteria</taxon>
        <taxon>Pseudomonadati</taxon>
        <taxon>Pseudomonadota</taxon>
        <taxon>Alphaproteobacteria</taxon>
        <taxon>Rhodobacterales</taxon>
        <taxon>Paracoccaceae</taxon>
        <taxon>Rubrimonas</taxon>
    </lineage>
</organism>
<dbReference type="InterPro" id="IPR050808">
    <property type="entry name" value="Phage_Integrase"/>
</dbReference>
<keyword evidence="3 5" id="KW-0238">DNA-binding</keyword>
<dbReference type="InterPro" id="IPR002104">
    <property type="entry name" value="Integrase_catalytic"/>
</dbReference>
<evidence type="ECO:0000313" key="8">
    <source>
        <dbReference type="Proteomes" id="UP000198703"/>
    </source>
</evidence>
<dbReference type="AlphaFoldDB" id="A0A1H4EL13"/>
<dbReference type="InterPro" id="IPR013762">
    <property type="entry name" value="Integrase-like_cat_sf"/>
</dbReference>
<sequence length="361" mass="40389">MPGARLKGVNTVRKRLASGEVKVYWYHRATGKELPGPPGSVEFVTAWLDAERATPRDQGTVAALIRLYLGSLKFSKRRDSTQREYRRMLTKLEEEFGTMPIRALGSPRVRRVFLDYQERIGRERAREADNRLSVLSAVFSYAAVRGEIAENPLKGFERLHSGDRRDFVWTEADIGAFMEAAPLELQQAMILAIHTGQRYGDLIRLRWSDLGDAGLSLRQRKTGAPICIPPPSGLRRMLDGMERRGPFILTREDGRPWHTAKDDKALSKAFHAHARACGVGALEFRDLRGTAVVMLAAAGLEAPQIASVTGHTMKSALDILERYGARNQAVARAAMMRLENAPETSFANRLQTKRPQRLEGD</sequence>
<dbReference type="STRING" id="89524.SAMN05444370_11464"/>
<feature type="domain" description="Core-binding (CB)" evidence="6">
    <location>
        <begin position="59"/>
        <end position="143"/>
    </location>
</feature>
<keyword evidence="2" id="KW-0229">DNA integration</keyword>
<evidence type="ECO:0000256" key="5">
    <source>
        <dbReference type="PROSITE-ProRule" id="PRU01248"/>
    </source>
</evidence>
<dbReference type="Pfam" id="PF00589">
    <property type="entry name" value="Phage_integrase"/>
    <property type="match status" value="1"/>
</dbReference>
<dbReference type="GO" id="GO:0015074">
    <property type="term" value="P:DNA integration"/>
    <property type="evidence" value="ECO:0007669"/>
    <property type="project" value="UniProtKB-KW"/>
</dbReference>
<accession>A0A1H4EL13</accession>